<protein>
    <submittedName>
        <fullName evidence="1">2-keto-3-deoxygalactonate kinase</fullName>
    </submittedName>
</protein>
<dbReference type="InterPro" id="IPR007729">
    <property type="entry name" value="DGOK"/>
</dbReference>
<keyword evidence="2" id="KW-1185">Reference proteome</keyword>
<name>A0A1I0J733_9RHOB</name>
<dbReference type="Proteomes" id="UP000199180">
    <property type="component" value="Unassembled WGS sequence"/>
</dbReference>
<organism evidence="1 2">
    <name type="scientific">Paracoccus homiensis</name>
    <dbReference type="NCBI Taxonomy" id="364199"/>
    <lineage>
        <taxon>Bacteria</taxon>
        <taxon>Pseudomonadati</taxon>
        <taxon>Pseudomonadota</taxon>
        <taxon>Alphaproteobacteria</taxon>
        <taxon>Rhodobacterales</taxon>
        <taxon>Paracoccaceae</taxon>
        <taxon>Paracoccus</taxon>
    </lineage>
</organism>
<dbReference type="OrthoDB" id="256574at2"/>
<dbReference type="EMBL" id="FOHO01000022">
    <property type="protein sequence ID" value="SEU05444.1"/>
    <property type="molecule type" value="Genomic_DNA"/>
</dbReference>
<sequence>MDHEFVGIDWGTSSFRLWVMDRTGAVVAEQCGPHGMGSLRPQDYAPLLERTLSDLGLPATAPVVIAGMAGAAQGWCEAPYRDISEAGRDPASGAVRMDGPRPVWILPGLKQSSPANVMRGEETQISGFLALRPGHNGVLCLPGTHSKWVRLQDGAISNFQTAMTGEVFALIANKSVLRFSVSTEGTDMAAFDAGVRQALDEPRGIAMRLFSLRAEGLLGDLNPVSAGSRLSGMLIGTEIAAVAASLDDIPVGLIGAAGLTALYRRALALTGHEGQCHDAGALTRAGLRAAFRALDRSCAA</sequence>
<evidence type="ECO:0000313" key="1">
    <source>
        <dbReference type="EMBL" id="SEU05444.1"/>
    </source>
</evidence>
<dbReference type="GO" id="GO:0008671">
    <property type="term" value="F:2-dehydro-3-deoxygalactonokinase activity"/>
    <property type="evidence" value="ECO:0007669"/>
    <property type="project" value="InterPro"/>
</dbReference>
<dbReference type="GO" id="GO:0034194">
    <property type="term" value="P:D-galactonate catabolic process"/>
    <property type="evidence" value="ECO:0007669"/>
    <property type="project" value="InterPro"/>
</dbReference>
<gene>
    <name evidence="1" type="ORF">SAMN04489858_12211</name>
</gene>
<keyword evidence="1" id="KW-0808">Transferase</keyword>
<dbReference type="AlphaFoldDB" id="A0A1I0J733"/>
<dbReference type="Pfam" id="PF05035">
    <property type="entry name" value="DGOK"/>
    <property type="match status" value="1"/>
</dbReference>
<dbReference type="STRING" id="364199.SAMN04489858_12211"/>
<evidence type="ECO:0000313" key="2">
    <source>
        <dbReference type="Proteomes" id="UP000199180"/>
    </source>
</evidence>
<dbReference type="Gene3D" id="3.30.420.300">
    <property type="entry name" value="2-keto-3-deoxy-galactonokinase, substrate binding domain"/>
    <property type="match status" value="1"/>
</dbReference>
<dbReference type="InterPro" id="IPR043129">
    <property type="entry name" value="ATPase_NBD"/>
</dbReference>
<dbReference type="Gene3D" id="3.30.420.310">
    <property type="entry name" value="2-keto-3-deoxy-galactonokinase, C-terminal domain"/>
    <property type="match status" value="1"/>
</dbReference>
<keyword evidence="1" id="KW-0418">Kinase</keyword>
<dbReference type="SUPFAM" id="SSF53067">
    <property type="entry name" value="Actin-like ATPase domain"/>
    <property type="match status" value="1"/>
</dbReference>
<reference evidence="1 2" key="1">
    <citation type="submission" date="2016-10" db="EMBL/GenBank/DDBJ databases">
        <authorList>
            <person name="de Groot N.N."/>
        </authorList>
    </citation>
    <scope>NUCLEOTIDE SEQUENCE [LARGE SCALE GENOMIC DNA]</scope>
    <source>
        <strain evidence="1 2">DSM 17862</strain>
    </source>
</reference>
<dbReference type="InterPro" id="IPR042258">
    <property type="entry name" value="DGOK_N"/>
</dbReference>
<accession>A0A1I0J733</accession>
<proteinExistence type="predicted"/>
<dbReference type="InterPro" id="IPR042257">
    <property type="entry name" value="DGOK_C"/>
</dbReference>
<dbReference type="RefSeq" id="WP_090737871.1">
    <property type="nucleotide sequence ID" value="NZ_FOHO01000022.1"/>
</dbReference>